<keyword evidence="3" id="KW-1185">Reference proteome</keyword>
<comment type="caution">
    <text evidence="2">The sequence shown here is derived from an EMBL/GenBank/DDBJ whole genome shotgun (WGS) entry which is preliminary data.</text>
</comment>
<organism evidence="2 3">
    <name type="scientific">Paraburkholderia youngii</name>
    <dbReference type="NCBI Taxonomy" id="2782701"/>
    <lineage>
        <taxon>Bacteria</taxon>
        <taxon>Pseudomonadati</taxon>
        <taxon>Pseudomonadota</taxon>
        <taxon>Betaproteobacteria</taxon>
        <taxon>Burkholderiales</taxon>
        <taxon>Burkholderiaceae</taxon>
        <taxon>Paraburkholderia</taxon>
    </lineage>
</organism>
<dbReference type="RefSeq" id="WP_176368460.1">
    <property type="nucleotide sequence ID" value="NZ_VOMC01000033.1"/>
</dbReference>
<name>A0ABX2NTF1_9BURK</name>
<reference evidence="2 3" key="1">
    <citation type="submission" date="2019-08" db="EMBL/GenBank/DDBJ databases">
        <title>Paraburkholderia simonii sp. nov. and P. youngii sp. nov. Brazilian and Mexican Mimosa-associated rhizobia.</title>
        <authorList>
            <person name="Mavima L."/>
            <person name="Beukes C.W."/>
            <person name="Palmer M."/>
            <person name="De Meyer S.E."/>
            <person name="James E.K."/>
            <person name="Maluk M."/>
            <person name="Avontuur J.R."/>
            <person name="Chan W.Y."/>
            <person name="Venter S.N."/>
            <person name="Steenkamp E.T."/>
        </authorList>
    </citation>
    <scope>NUCLEOTIDE SEQUENCE [LARGE SCALE GENOMIC DNA]</scope>
    <source>
        <strain evidence="2 3">JPY454</strain>
    </source>
</reference>
<feature type="transmembrane region" description="Helical" evidence="1">
    <location>
        <begin position="282"/>
        <end position="302"/>
    </location>
</feature>
<evidence type="ECO:0000313" key="3">
    <source>
        <dbReference type="Proteomes" id="UP000821598"/>
    </source>
</evidence>
<feature type="transmembrane region" description="Helical" evidence="1">
    <location>
        <begin position="252"/>
        <end position="270"/>
    </location>
</feature>
<keyword evidence="1" id="KW-0812">Transmembrane</keyword>
<feature type="transmembrane region" description="Helical" evidence="1">
    <location>
        <begin position="200"/>
        <end position="217"/>
    </location>
</feature>
<dbReference type="EMBL" id="VOMC01000033">
    <property type="protein sequence ID" value="NVI07382.1"/>
    <property type="molecule type" value="Genomic_DNA"/>
</dbReference>
<gene>
    <name evidence="2" type="ORF">FSB64_27185</name>
</gene>
<proteinExistence type="predicted"/>
<evidence type="ECO:0008006" key="4">
    <source>
        <dbReference type="Google" id="ProtNLM"/>
    </source>
</evidence>
<feature type="transmembrane region" description="Helical" evidence="1">
    <location>
        <begin position="93"/>
        <end position="110"/>
    </location>
</feature>
<keyword evidence="1" id="KW-1133">Transmembrane helix</keyword>
<feature type="transmembrane region" description="Helical" evidence="1">
    <location>
        <begin position="167"/>
        <end position="188"/>
    </location>
</feature>
<feature type="transmembrane region" description="Helical" evidence="1">
    <location>
        <begin position="223"/>
        <end position="240"/>
    </location>
</feature>
<sequence>MQLRNFVGLLTLATALPYVAVPLLNLAANITTLAELLVLIEFAGGGAHVAAGYYFFLEKEGRSILLAHWPRTILVPPCMALVYGIIFMKGTPALKAAALLFYFIWQTWHYQRQNFGVSSFMMRAGQQAPLRGSERLPMQMAVIAAILALVKLYNLGTDLVQPPVVHVIWIAAACLQAIAIVTALAVALSIRHQQGAARRITVIMLGTLFYLPSFLYSNPINAVLSYALAHGLQYLVFMGYIGDRQERRLSSWARLIVLALALGGLMIVMQARNGQPVREFVFGVYLSIVMTHFMMDGIIWRLRHAPQRAYMGRIFSFIFARPA</sequence>
<evidence type="ECO:0000313" key="2">
    <source>
        <dbReference type="EMBL" id="NVI07382.1"/>
    </source>
</evidence>
<feature type="transmembrane region" description="Helical" evidence="1">
    <location>
        <begin position="37"/>
        <end position="57"/>
    </location>
</feature>
<feature type="transmembrane region" description="Helical" evidence="1">
    <location>
        <begin position="136"/>
        <end position="155"/>
    </location>
</feature>
<accession>A0ABX2NTF1</accession>
<dbReference type="Proteomes" id="UP000821598">
    <property type="component" value="Unassembled WGS sequence"/>
</dbReference>
<protein>
    <recommendedName>
        <fullName evidence="4">Beta-carotene 15,15'-monooxygenase</fullName>
    </recommendedName>
</protein>
<evidence type="ECO:0000256" key="1">
    <source>
        <dbReference type="SAM" id="Phobius"/>
    </source>
</evidence>
<keyword evidence="1" id="KW-0472">Membrane</keyword>